<feature type="compositionally biased region" description="Polar residues" evidence="1">
    <location>
        <begin position="153"/>
        <end position="176"/>
    </location>
</feature>
<dbReference type="AlphaFoldDB" id="A0A9D5C2Z1"/>
<sequence>MPEVREWAVRVGQVEGGVWMRRGAAPRSPMAMAVDNKENIPPWRSGRRRKSPLPVWYPRTPLRDITDVVHALERRRARMQANAAQRRDRGVGIVESSSPRLLLSTSPLPPDSSPSVQIPTNGNLISSLSDSSVTPNPAVLGTISPPTADGSLETLSTPLSVKSSFSNDQTPATQPLSVKPSAKDPKAIETEAKLCKSIDLIEKAVMESLKRKTKGQPAQKKTTNAQRSILLSLR</sequence>
<evidence type="ECO:0000256" key="1">
    <source>
        <dbReference type="SAM" id="MobiDB-lite"/>
    </source>
</evidence>
<dbReference type="GO" id="GO:0051783">
    <property type="term" value="P:regulation of nuclear division"/>
    <property type="evidence" value="ECO:0007669"/>
    <property type="project" value="InterPro"/>
</dbReference>
<organism evidence="2 3">
    <name type="scientific">Dioscorea zingiberensis</name>
    <dbReference type="NCBI Taxonomy" id="325984"/>
    <lineage>
        <taxon>Eukaryota</taxon>
        <taxon>Viridiplantae</taxon>
        <taxon>Streptophyta</taxon>
        <taxon>Embryophyta</taxon>
        <taxon>Tracheophyta</taxon>
        <taxon>Spermatophyta</taxon>
        <taxon>Magnoliopsida</taxon>
        <taxon>Liliopsida</taxon>
        <taxon>Dioscoreales</taxon>
        <taxon>Dioscoreaceae</taxon>
        <taxon>Dioscorea</taxon>
    </lineage>
</organism>
<feature type="region of interest" description="Disordered" evidence="1">
    <location>
        <begin position="30"/>
        <end position="49"/>
    </location>
</feature>
<dbReference type="GO" id="GO:0005634">
    <property type="term" value="C:nucleus"/>
    <property type="evidence" value="ECO:0007669"/>
    <property type="project" value="InterPro"/>
</dbReference>
<feature type="region of interest" description="Disordered" evidence="1">
    <location>
        <begin position="80"/>
        <end position="185"/>
    </location>
</feature>
<reference evidence="2" key="2">
    <citation type="journal article" date="2022" name="Hortic Res">
        <title>The genome of Dioscorea zingiberensis sheds light on the biosynthesis, origin and evolution of the medicinally important diosgenin saponins.</title>
        <authorList>
            <person name="Li Y."/>
            <person name="Tan C."/>
            <person name="Li Z."/>
            <person name="Guo J."/>
            <person name="Li S."/>
            <person name="Chen X."/>
            <person name="Wang C."/>
            <person name="Dai X."/>
            <person name="Yang H."/>
            <person name="Song W."/>
            <person name="Hou L."/>
            <person name="Xu J."/>
            <person name="Tong Z."/>
            <person name="Xu A."/>
            <person name="Yuan X."/>
            <person name="Wang W."/>
            <person name="Yang Q."/>
            <person name="Chen L."/>
            <person name="Sun Z."/>
            <person name="Wang K."/>
            <person name="Pan B."/>
            <person name="Chen J."/>
            <person name="Bao Y."/>
            <person name="Liu F."/>
            <person name="Qi X."/>
            <person name="Gang D.R."/>
            <person name="Wen J."/>
            <person name="Li J."/>
        </authorList>
    </citation>
    <scope>NUCLEOTIDE SEQUENCE</scope>
    <source>
        <strain evidence="2">Dzin_1.0</strain>
    </source>
</reference>
<dbReference type="PANTHER" id="PTHR35119:SF1">
    <property type="entry name" value="PROTEIN POLYCHOME"/>
    <property type="match status" value="1"/>
</dbReference>
<keyword evidence="3" id="KW-1185">Reference proteome</keyword>
<feature type="compositionally biased region" description="Polar residues" evidence="1">
    <location>
        <begin position="116"/>
        <end position="135"/>
    </location>
</feature>
<feature type="region of interest" description="Disordered" evidence="1">
    <location>
        <begin position="209"/>
        <end position="234"/>
    </location>
</feature>
<evidence type="ECO:0000313" key="2">
    <source>
        <dbReference type="EMBL" id="KAJ0965109.1"/>
    </source>
</evidence>
<accession>A0A9D5C2Z1</accession>
<gene>
    <name evidence="2" type="ORF">J5N97_026247</name>
</gene>
<proteinExistence type="predicted"/>
<comment type="caution">
    <text evidence="2">The sequence shown here is derived from an EMBL/GenBank/DDBJ whole genome shotgun (WGS) entry which is preliminary data.</text>
</comment>
<name>A0A9D5C2Z1_9LILI</name>
<protein>
    <submittedName>
        <fullName evidence="2">Uncharacterized protein</fullName>
    </submittedName>
</protein>
<dbReference type="InterPro" id="IPR034590">
    <property type="entry name" value="POLYCHOME/GIG1"/>
</dbReference>
<feature type="compositionally biased region" description="Polar residues" evidence="1">
    <location>
        <begin position="219"/>
        <end position="234"/>
    </location>
</feature>
<feature type="compositionally biased region" description="Low complexity" evidence="1">
    <location>
        <begin position="96"/>
        <end position="106"/>
    </location>
</feature>
<evidence type="ECO:0000313" key="3">
    <source>
        <dbReference type="Proteomes" id="UP001085076"/>
    </source>
</evidence>
<dbReference type="OrthoDB" id="1916775at2759"/>
<dbReference type="Proteomes" id="UP001085076">
    <property type="component" value="Miscellaneous, Linkage group lg08"/>
</dbReference>
<reference evidence="2" key="1">
    <citation type="submission" date="2021-03" db="EMBL/GenBank/DDBJ databases">
        <authorList>
            <person name="Li Z."/>
            <person name="Yang C."/>
        </authorList>
    </citation>
    <scope>NUCLEOTIDE SEQUENCE</scope>
    <source>
        <strain evidence="2">Dzin_1.0</strain>
        <tissue evidence="2">Leaf</tissue>
    </source>
</reference>
<dbReference type="EMBL" id="JAGGNH010000008">
    <property type="protein sequence ID" value="KAJ0965109.1"/>
    <property type="molecule type" value="Genomic_DNA"/>
</dbReference>
<dbReference type="PANTHER" id="PTHR35119">
    <property type="entry name" value="PROTEIN POLYCHOME"/>
    <property type="match status" value="1"/>
</dbReference>